<evidence type="ECO:0000313" key="2">
    <source>
        <dbReference type="EMBL" id="CAD9005326.1"/>
    </source>
</evidence>
<protein>
    <submittedName>
        <fullName evidence="2">Uncharacterized protein</fullName>
    </submittedName>
</protein>
<dbReference type="AlphaFoldDB" id="A0A7S1N8W8"/>
<evidence type="ECO:0000256" key="1">
    <source>
        <dbReference type="SAM" id="MobiDB-lite"/>
    </source>
</evidence>
<dbReference type="EMBL" id="HBGA01045064">
    <property type="protein sequence ID" value="CAD9005326.1"/>
    <property type="molecule type" value="Transcribed_RNA"/>
</dbReference>
<accession>A0A7S1N8W8</accession>
<feature type="compositionally biased region" description="Low complexity" evidence="1">
    <location>
        <begin position="100"/>
        <end position="116"/>
    </location>
</feature>
<reference evidence="2" key="1">
    <citation type="submission" date="2021-01" db="EMBL/GenBank/DDBJ databases">
        <authorList>
            <person name="Corre E."/>
            <person name="Pelletier E."/>
            <person name="Niang G."/>
            <person name="Scheremetjew M."/>
            <person name="Finn R."/>
            <person name="Kale V."/>
            <person name="Holt S."/>
            <person name="Cochrane G."/>
            <person name="Meng A."/>
            <person name="Brown T."/>
            <person name="Cohen L."/>
        </authorList>
    </citation>
    <scope>NUCLEOTIDE SEQUENCE</scope>
    <source>
        <strain evidence="2">NIES-381</strain>
    </source>
</reference>
<proteinExistence type="predicted"/>
<feature type="region of interest" description="Disordered" evidence="1">
    <location>
        <begin position="44"/>
        <end position="136"/>
    </location>
</feature>
<sequence>MERDKKRQILAAIVGLLGVVVCYGASGRGLVRGFTTSEIAGHVTIEHNPPSPTSAMSGPVTKEDTAPSPVTIEDAPTSSVVNALDPAPNKGGSEEPPSTPVVVTHATSTTHTAAPPKMRTQGLSTPGLNQGPMVSPVATKPIRKRDRLLSVAYKPELWAPHLNNNHLKCPKFNPTIKSVKMDIKNGRILRELEPQHDRWWVGKEFPDNWSGASLANAKHFVENGFYMNQLYYRSAKLPYCTSGFFVEHMSGPERFMKDQGDTSSKEGADFVGNAADMTVHGCELHPPPKQKPSVISLIGWFGGRREHGFHYVHSWTPPEIRLKHLVGTVVSLNHYLDRTVVGVCGDYFNGTEVKTIWDTMAQYNVSLWKVVPLTCGPKHYPLDQLVKYTQEKLKHKEWRADYVYATEADLVLRATDVHKLTAQADKMQIYPIRCEDPWFGGDVAKNTVAYKEREHCMIYGRPMVCTKVGDQSSKGAYE</sequence>
<gene>
    <name evidence="2" type="ORF">EGYM00392_LOCUS16413</name>
</gene>
<name>A0A7S1N8W8_9EUGL</name>
<organism evidence="2">
    <name type="scientific">Eutreptiella gymnastica</name>
    <dbReference type="NCBI Taxonomy" id="73025"/>
    <lineage>
        <taxon>Eukaryota</taxon>
        <taxon>Discoba</taxon>
        <taxon>Euglenozoa</taxon>
        <taxon>Euglenida</taxon>
        <taxon>Spirocuta</taxon>
        <taxon>Euglenophyceae</taxon>
        <taxon>Eutreptiales</taxon>
        <taxon>Eutreptiaceae</taxon>
        <taxon>Eutreptiella</taxon>
    </lineage>
</organism>